<name>A0A438JLP3_VITVI</name>
<dbReference type="Proteomes" id="UP000288805">
    <property type="component" value="Unassembled WGS sequence"/>
</dbReference>
<comment type="caution">
    <text evidence="2">The sequence shown here is derived from an EMBL/GenBank/DDBJ whole genome shotgun (WGS) entry which is preliminary data.</text>
</comment>
<gene>
    <name evidence="2" type="ORF">CK203_012808</name>
</gene>
<evidence type="ECO:0000256" key="1">
    <source>
        <dbReference type="SAM" id="MobiDB-lite"/>
    </source>
</evidence>
<feature type="region of interest" description="Disordered" evidence="1">
    <location>
        <begin position="86"/>
        <end position="105"/>
    </location>
</feature>
<protein>
    <submittedName>
        <fullName evidence="2">Uncharacterized protein</fullName>
    </submittedName>
</protein>
<feature type="compositionally biased region" description="Basic residues" evidence="1">
    <location>
        <begin position="1"/>
        <end position="11"/>
    </location>
</feature>
<evidence type="ECO:0000313" key="2">
    <source>
        <dbReference type="EMBL" id="RVX09864.1"/>
    </source>
</evidence>
<organism evidence="2 3">
    <name type="scientific">Vitis vinifera</name>
    <name type="common">Grape</name>
    <dbReference type="NCBI Taxonomy" id="29760"/>
    <lineage>
        <taxon>Eukaryota</taxon>
        <taxon>Viridiplantae</taxon>
        <taxon>Streptophyta</taxon>
        <taxon>Embryophyta</taxon>
        <taxon>Tracheophyta</taxon>
        <taxon>Spermatophyta</taxon>
        <taxon>Magnoliopsida</taxon>
        <taxon>eudicotyledons</taxon>
        <taxon>Gunneridae</taxon>
        <taxon>Pentapetalae</taxon>
        <taxon>rosids</taxon>
        <taxon>Vitales</taxon>
        <taxon>Vitaceae</taxon>
        <taxon>Viteae</taxon>
        <taxon>Vitis</taxon>
    </lineage>
</organism>
<accession>A0A438JLP3</accession>
<dbReference type="EMBL" id="QGNW01000036">
    <property type="protein sequence ID" value="RVX09864.1"/>
    <property type="molecule type" value="Genomic_DNA"/>
</dbReference>
<feature type="compositionally biased region" description="Low complexity" evidence="1">
    <location>
        <begin position="41"/>
        <end position="50"/>
    </location>
</feature>
<evidence type="ECO:0000313" key="3">
    <source>
        <dbReference type="Proteomes" id="UP000288805"/>
    </source>
</evidence>
<proteinExistence type="predicted"/>
<sequence length="256" mass="28682">MAPSHRKKTVGKRTTTESSPPGDRKIKRRKRGITHPGFNIRASSSSAFKRPSSKLKARTRINISWDSRSYPRTCNKIPVVKFNARRLGPQEPGRPRPPAATTWAARPDPMVTPMVRNVHSHLAVRQDGRNLPNEPPLAPSAKGWTTCSPRLSALISFITSPQGDSRTKILHIRWVQRPLRPYHALSTAHDARYWQRRAAVQSIPASLQGQPFHGFIAYLPILLAISGTYRSFRGTILVLRSTQAEHQHSAKHKNAG</sequence>
<dbReference type="AlphaFoldDB" id="A0A438JLP3"/>
<reference evidence="2 3" key="1">
    <citation type="journal article" date="2018" name="PLoS Genet.">
        <title>Population sequencing reveals clonal diversity and ancestral inbreeding in the grapevine cultivar Chardonnay.</title>
        <authorList>
            <person name="Roach M.J."/>
            <person name="Johnson D.L."/>
            <person name="Bohlmann J."/>
            <person name="van Vuuren H.J."/>
            <person name="Jones S.J."/>
            <person name="Pretorius I.S."/>
            <person name="Schmidt S.A."/>
            <person name="Borneman A.R."/>
        </authorList>
    </citation>
    <scope>NUCLEOTIDE SEQUENCE [LARGE SCALE GENOMIC DNA]</scope>
    <source>
        <strain evidence="3">cv. Chardonnay</strain>
        <tissue evidence="2">Leaf</tissue>
    </source>
</reference>
<feature type="region of interest" description="Disordered" evidence="1">
    <location>
        <begin position="1"/>
        <end position="54"/>
    </location>
</feature>